<dbReference type="Proteomes" id="UP000215355">
    <property type="component" value="Chromosome 1"/>
</dbReference>
<evidence type="ECO:0000256" key="1">
    <source>
        <dbReference type="SAM" id="SignalP"/>
    </source>
</evidence>
<gene>
    <name evidence="2" type="ORF">SAMEA4412673_02744</name>
</gene>
<evidence type="ECO:0000313" key="3">
    <source>
        <dbReference type="Proteomes" id="UP000215355"/>
    </source>
</evidence>
<accession>A0AAJ4XCF2</accession>
<keyword evidence="2" id="KW-0472">Membrane</keyword>
<dbReference type="EMBL" id="LT906468">
    <property type="protein sequence ID" value="SNV52852.1"/>
    <property type="molecule type" value="Genomic_DNA"/>
</dbReference>
<protein>
    <submittedName>
        <fullName evidence="2">Nickel uptake substrate-specific transmembrane region</fullName>
    </submittedName>
</protein>
<dbReference type="AlphaFoldDB" id="A0AAJ4XCF2"/>
<keyword evidence="1" id="KW-0732">Signal</keyword>
<organism evidence="2 3">
    <name type="scientific">Sphingobacterium mizutaii</name>
    <dbReference type="NCBI Taxonomy" id="1010"/>
    <lineage>
        <taxon>Bacteria</taxon>
        <taxon>Pseudomonadati</taxon>
        <taxon>Bacteroidota</taxon>
        <taxon>Sphingobacteriia</taxon>
        <taxon>Sphingobacteriales</taxon>
        <taxon>Sphingobacteriaceae</taxon>
        <taxon>Sphingobacterium</taxon>
    </lineage>
</organism>
<feature type="chain" id="PRO_5042530437" evidence="1">
    <location>
        <begin position="24"/>
        <end position="233"/>
    </location>
</feature>
<evidence type="ECO:0000313" key="2">
    <source>
        <dbReference type="EMBL" id="SNV52852.1"/>
    </source>
</evidence>
<reference evidence="2 3" key="1">
    <citation type="submission" date="2017-06" db="EMBL/GenBank/DDBJ databases">
        <authorList>
            <consortium name="Pathogen Informatics"/>
        </authorList>
    </citation>
    <scope>NUCLEOTIDE SEQUENCE [LARGE SCALE GENOMIC DNA]</scope>
    <source>
        <strain evidence="2 3">NCTC12149</strain>
    </source>
</reference>
<sequence length="233" mass="26041">MNTKTLLTILISLVSLQFASAHALWIETQSNGKLNQKHTVKVYYGEYAEGLVDPIDKWYSDVKDFDLILIAPNGSKKVLEKTAATDHFEASFQPTANGNYILSVVKPAKEAYETMKFEFSSIAFVQVGKSSKTTNSLPFHLESTVLSPKLGKSIEIQVLDNGQAEKEREVVIMGPEGWTKTVHTDQEGKVPFKPLIAGKYIIEASRIDEKSEDWHGQKIEKIWKGSTYSVTVN</sequence>
<dbReference type="RefSeq" id="WP_093097877.1">
    <property type="nucleotide sequence ID" value="NZ_FNGK01000002.1"/>
</dbReference>
<proteinExistence type="predicted"/>
<dbReference type="KEGG" id="smiz:4412673_02744"/>
<keyword evidence="2" id="KW-0812">Transmembrane</keyword>
<dbReference type="SUPFAM" id="SSF49478">
    <property type="entry name" value="Cna protein B-type domain"/>
    <property type="match status" value="1"/>
</dbReference>
<name>A0AAJ4XCF2_9SPHI</name>
<feature type="signal peptide" evidence="1">
    <location>
        <begin position="1"/>
        <end position="23"/>
    </location>
</feature>